<dbReference type="AlphaFoldDB" id="A0A811UNN2"/>
<feature type="transmembrane region" description="Helical" evidence="8">
    <location>
        <begin position="109"/>
        <end position="130"/>
    </location>
</feature>
<proteinExistence type="predicted"/>
<dbReference type="PANTHER" id="PTHR11662:SF456">
    <property type="entry name" value="VESICULAR GLUTAMATE TRANSPORTER, ISOFORM A"/>
    <property type="match status" value="1"/>
</dbReference>
<evidence type="ECO:0000256" key="2">
    <source>
        <dbReference type="ARBA" id="ARBA00022448"/>
    </source>
</evidence>
<evidence type="ECO:0000256" key="6">
    <source>
        <dbReference type="ARBA" id="ARBA00023136"/>
    </source>
</evidence>
<dbReference type="GO" id="GO:0030672">
    <property type="term" value="C:synaptic vesicle membrane"/>
    <property type="evidence" value="ECO:0007669"/>
    <property type="project" value="TreeGrafter"/>
</dbReference>
<evidence type="ECO:0000313" key="9">
    <source>
        <dbReference type="EMBL" id="CAD7000460.1"/>
    </source>
</evidence>
<organism evidence="9 10">
    <name type="scientific">Ceratitis capitata</name>
    <name type="common">Mediterranean fruit fly</name>
    <name type="synonym">Tephritis capitata</name>
    <dbReference type="NCBI Taxonomy" id="7213"/>
    <lineage>
        <taxon>Eukaryota</taxon>
        <taxon>Metazoa</taxon>
        <taxon>Ecdysozoa</taxon>
        <taxon>Arthropoda</taxon>
        <taxon>Hexapoda</taxon>
        <taxon>Insecta</taxon>
        <taxon>Pterygota</taxon>
        <taxon>Neoptera</taxon>
        <taxon>Endopterygota</taxon>
        <taxon>Diptera</taxon>
        <taxon>Brachycera</taxon>
        <taxon>Muscomorpha</taxon>
        <taxon>Tephritoidea</taxon>
        <taxon>Tephritidae</taxon>
        <taxon>Ceratitis</taxon>
        <taxon>Ceratitis</taxon>
    </lineage>
</organism>
<dbReference type="Gene3D" id="1.20.1250.20">
    <property type="entry name" value="MFS general substrate transporter like domains"/>
    <property type="match status" value="1"/>
</dbReference>
<keyword evidence="4" id="KW-0769">Symport</keyword>
<comment type="subcellular location">
    <subcellularLocation>
        <location evidence="1">Membrane</location>
        <topology evidence="1">Multi-pass membrane protein</topology>
    </subcellularLocation>
</comment>
<dbReference type="GO" id="GO:0098700">
    <property type="term" value="P:neurotransmitter loading into synaptic vesicle"/>
    <property type="evidence" value="ECO:0007669"/>
    <property type="project" value="TreeGrafter"/>
</dbReference>
<dbReference type="GO" id="GO:0050803">
    <property type="term" value="P:regulation of synapse structure or activity"/>
    <property type="evidence" value="ECO:0007669"/>
    <property type="project" value="TreeGrafter"/>
</dbReference>
<comment type="caution">
    <text evidence="9">The sequence shown here is derived from an EMBL/GenBank/DDBJ whole genome shotgun (WGS) entry which is preliminary data.</text>
</comment>
<protein>
    <submittedName>
        <fullName evidence="9">(Mediterranean fruit fly) hypothetical protein</fullName>
    </submittedName>
</protein>
<evidence type="ECO:0000256" key="8">
    <source>
        <dbReference type="SAM" id="Phobius"/>
    </source>
</evidence>
<dbReference type="EMBL" id="CAJHJT010000012">
    <property type="protein sequence ID" value="CAD7000460.1"/>
    <property type="molecule type" value="Genomic_DNA"/>
</dbReference>
<dbReference type="PANTHER" id="PTHR11662">
    <property type="entry name" value="SOLUTE CARRIER FAMILY 17"/>
    <property type="match status" value="1"/>
</dbReference>
<feature type="transmembrane region" description="Helical" evidence="8">
    <location>
        <begin position="44"/>
        <end position="65"/>
    </location>
</feature>
<dbReference type="FunFam" id="1.20.1250.20:FF:000003">
    <property type="entry name" value="Solute carrier family 17 member 3"/>
    <property type="match status" value="1"/>
</dbReference>
<evidence type="ECO:0000313" key="10">
    <source>
        <dbReference type="Proteomes" id="UP000606786"/>
    </source>
</evidence>
<dbReference type="GO" id="GO:0015293">
    <property type="term" value="F:symporter activity"/>
    <property type="evidence" value="ECO:0007669"/>
    <property type="project" value="UniProtKB-KW"/>
</dbReference>
<keyword evidence="5 8" id="KW-1133">Transmembrane helix</keyword>
<evidence type="ECO:0000256" key="3">
    <source>
        <dbReference type="ARBA" id="ARBA00022692"/>
    </source>
</evidence>
<dbReference type="GO" id="GO:0005326">
    <property type="term" value="F:neurotransmitter transmembrane transporter activity"/>
    <property type="evidence" value="ECO:0007669"/>
    <property type="project" value="TreeGrafter"/>
</dbReference>
<feature type="transmembrane region" description="Helical" evidence="8">
    <location>
        <begin position="20"/>
        <end position="38"/>
    </location>
</feature>
<feature type="transmembrane region" description="Helical" evidence="8">
    <location>
        <begin position="77"/>
        <end position="97"/>
    </location>
</feature>
<keyword evidence="2" id="KW-0813">Transport</keyword>
<gene>
    <name evidence="9" type="ORF">CCAP1982_LOCUS8937</name>
</gene>
<dbReference type="GO" id="GO:0035249">
    <property type="term" value="P:synaptic transmission, glutamatergic"/>
    <property type="evidence" value="ECO:0007669"/>
    <property type="project" value="TreeGrafter"/>
</dbReference>
<keyword evidence="10" id="KW-1185">Reference proteome</keyword>
<dbReference type="GO" id="GO:0005313">
    <property type="term" value="F:L-glutamate transmembrane transporter activity"/>
    <property type="evidence" value="ECO:0007669"/>
    <property type="project" value="TreeGrafter"/>
</dbReference>
<evidence type="ECO:0000256" key="5">
    <source>
        <dbReference type="ARBA" id="ARBA00022989"/>
    </source>
</evidence>
<name>A0A811UNN2_CERCA</name>
<accession>A0A811UNN2</accession>
<evidence type="ECO:0000256" key="4">
    <source>
        <dbReference type="ARBA" id="ARBA00022847"/>
    </source>
</evidence>
<sequence length="269" mass="29366">MLADHLRKNGIMSTTNVRKLFNCGGFGMEGLFFLFVAHSDTATGAMFALTCGVAFSGFAISGYNVNHLDIAPRYASILMGLSNGIGTLAGIIVPYALDNLIDRDPTGCWTTVFTLAACVHLVGCTFYGIFASGELQPWAEPPNEEKQVWAPPVDAAYLPPGAGYTTETSFGVAPPQYTEQSQMQQPNAINYGATGHVANNPFAAMSSTIPEESAMPEQTVDATNTYGAYDYTQQQQQQQPQMPSYDQQYQQPYTQQEQQANYQQPYQTQ</sequence>
<keyword evidence="6 8" id="KW-0472">Membrane</keyword>
<evidence type="ECO:0000256" key="7">
    <source>
        <dbReference type="SAM" id="MobiDB-lite"/>
    </source>
</evidence>
<dbReference type="SUPFAM" id="SSF103473">
    <property type="entry name" value="MFS general substrate transporter"/>
    <property type="match status" value="1"/>
</dbReference>
<feature type="region of interest" description="Disordered" evidence="7">
    <location>
        <begin position="211"/>
        <end position="269"/>
    </location>
</feature>
<keyword evidence="3 8" id="KW-0812">Transmembrane</keyword>
<reference evidence="9" key="1">
    <citation type="submission" date="2020-11" db="EMBL/GenBank/DDBJ databases">
        <authorList>
            <person name="Whitehead M."/>
        </authorList>
    </citation>
    <scope>NUCLEOTIDE SEQUENCE</scope>
    <source>
        <strain evidence="9">EGII</strain>
    </source>
</reference>
<feature type="compositionally biased region" description="Low complexity" evidence="7">
    <location>
        <begin position="231"/>
        <end position="269"/>
    </location>
</feature>
<dbReference type="Proteomes" id="UP000606786">
    <property type="component" value="Unassembled WGS sequence"/>
</dbReference>
<dbReference type="InterPro" id="IPR036259">
    <property type="entry name" value="MFS_trans_sf"/>
</dbReference>
<evidence type="ECO:0000256" key="1">
    <source>
        <dbReference type="ARBA" id="ARBA00004141"/>
    </source>
</evidence>
<dbReference type="OrthoDB" id="2985014at2759"/>
<dbReference type="InterPro" id="IPR050382">
    <property type="entry name" value="MFS_Na/Anion_cotransporter"/>
</dbReference>
<dbReference type="GO" id="GO:0060076">
    <property type="term" value="C:excitatory synapse"/>
    <property type="evidence" value="ECO:0007669"/>
    <property type="project" value="TreeGrafter"/>
</dbReference>